<proteinExistence type="predicted"/>
<reference evidence="2 3" key="1">
    <citation type="submission" date="2023-07" db="EMBL/GenBank/DDBJ databases">
        <title>Genomic Encyclopedia of Type Strains, Phase IV (KMG-IV): sequencing the most valuable type-strain genomes for metagenomic binning, comparative biology and taxonomic classification.</title>
        <authorList>
            <person name="Goeker M."/>
        </authorList>
    </citation>
    <scope>NUCLEOTIDE SEQUENCE [LARGE SCALE GENOMIC DNA]</scope>
    <source>
        <strain evidence="2 3">DSM 12751</strain>
    </source>
</reference>
<protein>
    <submittedName>
        <fullName evidence="2">Lysophospholipase L1-like esterase</fullName>
    </submittedName>
</protein>
<accession>A0ABT9VXT5</accession>
<dbReference type="Proteomes" id="UP001235840">
    <property type="component" value="Unassembled WGS sequence"/>
</dbReference>
<dbReference type="PANTHER" id="PTHR30383:SF27">
    <property type="entry name" value="SPORE GERMINATION LIPASE LIPC"/>
    <property type="match status" value="1"/>
</dbReference>
<evidence type="ECO:0000256" key="1">
    <source>
        <dbReference type="SAM" id="Phobius"/>
    </source>
</evidence>
<comment type="caution">
    <text evidence="2">The sequence shown here is derived from an EMBL/GenBank/DDBJ whole genome shotgun (WGS) entry which is preliminary data.</text>
</comment>
<keyword evidence="1" id="KW-0472">Membrane</keyword>
<sequence>MDNQSNVSEKPLVYVALGDSLSVGIGAILKPGFVKRYAKMAELEIGRKVISINFAMHGFTSQDVVKKLEQSVVRFTLRQADLITISVGGNDLRNAAKKYFKNGDEKLLNRAILQFKRNMDRILFEIALIKKNSTTPYLIRLVDVYNPFPNRKDTHVWVQRFYALLKSYEQKNVSVTNIYNEFLGKENKLLFLDKLHPNADGYQSIALALHKLGYRSLI</sequence>
<evidence type="ECO:0000313" key="3">
    <source>
        <dbReference type="Proteomes" id="UP001235840"/>
    </source>
</evidence>
<name>A0ABT9VXT5_9BACI</name>
<dbReference type="Pfam" id="PF00657">
    <property type="entry name" value="Lipase_GDSL"/>
    <property type="match status" value="1"/>
</dbReference>
<keyword evidence="1" id="KW-1133">Transmembrane helix</keyword>
<organism evidence="2 3">
    <name type="scientific">Caldalkalibacillus horti</name>
    <dbReference type="NCBI Taxonomy" id="77523"/>
    <lineage>
        <taxon>Bacteria</taxon>
        <taxon>Bacillati</taxon>
        <taxon>Bacillota</taxon>
        <taxon>Bacilli</taxon>
        <taxon>Bacillales</taxon>
        <taxon>Bacillaceae</taxon>
        <taxon>Caldalkalibacillus</taxon>
    </lineage>
</organism>
<keyword evidence="3" id="KW-1185">Reference proteome</keyword>
<dbReference type="SUPFAM" id="SSF52266">
    <property type="entry name" value="SGNH hydrolase"/>
    <property type="match status" value="1"/>
</dbReference>
<dbReference type="PANTHER" id="PTHR30383">
    <property type="entry name" value="THIOESTERASE 1/PROTEASE 1/LYSOPHOSPHOLIPASE L1"/>
    <property type="match status" value="1"/>
</dbReference>
<keyword evidence="1" id="KW-0812">Transmembrane</keyword>
<gene>
    <name evidence="2" type="ORF">J2S11_001702</name>
</gene>
<dbReference type="InterPro" id="IPR001087">
    <property type="entry name" value="GDSL"/>
</dbReference>
<feature type="transmembrane region" description="Helical" evidence="1">
    <location>
        <begin position="12"/>
        <end position="29"/>
    </location>
</feature>
<dbReference type="InterPro" id="IPR036514">
    <property type="entry name" value="SGNH_hydro_sf"/>
</dbReference>
<dbReference type="Gene3D" id="3.40.50.1110">
    <property type="entry name" value="SGNH hydrolase"/>
    <property type="match status" value="1"/>
</dbReference>
<evidence type="ECO:0000313" key="2">
    <source>
        <dbReference type="EMBL" id="MDQ0165801.1"/>
    </source>
</evidence>
<dbReference type="RefSeq" id="WP_307393362.1">
    <property type="nucleotide sequence ID" value="NZ_BAAADK010000032.1"/>
</dbReference>
<dbReference type="EMBL" id="JAUSTY010000006">
    <property type="protein sequence ID" value="MDQ0165801.1"/>
    <property type="molecule type" value="Genomic_DNA"/>
</dbReference>
<dbReference type="InterPro" id="IPR051532">
    <property type="entry name" value="Ester_Hydrolysis_Enzymes"/>
</dbReference>